<proteinExistence type="predicted"/>
<sequence>MFTRNNEIGYFFGSSLSVFRVSKSFAMQKIWMVVILSDLSEMTLNRD</sequence>
<dbReference type="EMBL" id="GU474901">
    <property type="protein sequence ID" value="ADI18833.1"/>
    <property type="molecule type" value="Genomic_DNA"/>
</dbReference>
<name>E0XWP2_9PROT</name>
<evidence type="ECO:0000313" key="1">
    <source>
        <dbReference type="EMBL" id="ADI18833.1"/>
    </source>
</evidence>
<accession>E0XWP2</accession>
<protein>
    <submittedName>
        <fullName evidence="1">Uncharacterized protein</fullName>
    </submittedName>
</protein>
<organism evidence="1">
    <name type="scientific">uncultured beta proteobacterium HF0010_04H24</name>
    <dbReference type="NCBI Taxonomy" id="710818"/>
    <lineage>
        <taxon>Bacteria</taxon>
        <taxon>Pseudomonadati</taxon>
        <taxon>Pseudomonadota</taxon>
        <taxon>Betaproteobacteria</taxon>
        <taxon>Nitrosomonadales</taxon>
        <taxon>Nitrosomonadaceae</taxon>
        <taxon>environmental samples</taxon>
    </lineage>
</organism>
<reference evidence="1" key="1">
    <citation type="journal article" date="2011" name="Environ. Microbiol.">
        <title>Time-series analyses of Monterey Bay coastal microbial picoplankton using a 'genome proxy' microarray.</title>
        <authorList>
            <person name="Rich V.I."/>
            <person name="Pham V.D."/>
            <person name="Eppley J."/>
            <person name="Shi Y."/>
            <person name="DeLong E.F."/>
        </authorList>
    </citation>
    <scope>NUCLEOTIDE SEQUENCE</scope>
</reference>
<dbReference type="AlphaFoldDB" id="E0XWP2"/>